<protein>
    <recommendedName>
        <fullName evidence="2">THAP9-like helix-turn-helix domain-containing protein</fullName>
    </recommendedName>
</protein>
<comment type="caution">
    <text evidence="3">The sequence shown here is derived from an EMBL/GenBank/DDBJ whole genome shotgun (WGS) entry which is preliminary data.</text>
</comment>
<evidence type="ECO:0000313" key="3">
    <source>
        <dbReference type="EMBL" id="KAJ8890588.1"/>
    </source>
</evidence>
<accession>A0ABQ9I3N9</accession>
<keyword evidence="4" id="KW-1185">Reference proteome</keyword>
<dbReference type="Pfam" id="PF12017">
    <property type="entry name" value="Tnp_P_element"/>
    <property type="match status" value="1"/>
</dbReference>
<sequence>MGERRRRWLKPEAFPSKNLPNRKETVDCARSERLQCRSIKRKLVDDDNETVSQENYQISEMERITTNTEAAPPPSFKPDLNFQKEIYLLKLRIITLDKQLTKAKRSSEVTVTCCEINSQTIKRKVWWEDGYIAAAITLRSISPNAYSYLRKKIYILLPGLSTLRKWTRNVKCAPGVLEEVFTALHAKSQTITLSERLTVLSLD</sequence>
<dbReference type="InterPro" id="IPR021896">
    <property type="entry name" value="THAP9-like_HTH"/>
</dbReference>
<name>A0ABQ9I3N9_9NEOP</name>
<organism evidence="3 4">
    <name type="scientific">Dryococelus australis</name>
    <dbReference type="NCBI Taxonomy" id="614101"/>
    <lineage>
        <taxon>Eukaryota</taxon>
        <taxon>Metazoa</taxon>
        <taxon>Ecdysozoa</taxon>
        <taxon>Arthropoda</taxon>
        <taxon>Hexapoda</taxon>
        <taxon>Insecta</taxon>
        <taxon>Pterygota</taxon>
        <taxon>Neoptera</taxon>
        <taxon>Polyneoptera</taxon>
        <taxon>Phasmatodea</taxon>
        <taxon>Verophasmatodea</taxon>
        <taxon>Anareolatae</taxon>
        <taxon>Phasmatidae</taxon>
        <taxon>Eurycanthinae</taxon>
        <taxon>Dryococelus</taxon>
    </lineage>
</organism>
<evidence type="ECO:0000256" key="1">
    <source>
        <dbReference type="SAM" id="MobiDB-lite"/>
    </source>
</evidence>
<gene>
    <name evidence="3" type="ORF">PR048_010097</name>
</gene>
<feature type="region of interest" description="Disordered" evidence="1">
    <location>
        <begin position="1"/>
        <end position="20"/>
    </location>
</feature>
<dbReference type="Proteomes" id="UP001159363">
    <property type="component" value="Chromosome 3"/>
</dbReference>
<reference evidence="3 4" key="1">
    <citation type="submission" date="2023-02" db="EMBL/GenBank/DDBJ databases">
        <title>LHISI_Scaffold_Assembly.</title>
        <authorList>
            <person name="Stuart O.P."/>
            <person name="Cleave R."/>
            <person name="Magrath M.J.L."/>
            <person name="Mikheyev A.S."/>
        </authorList>
    </citation>
    <scope>NUCLEOTIDE SEQUENCE [LARGE SCALE GENOMIC DNA]</scope>
    <source>
        <strain evidence="3">Daus_M_001</strain>
        <tissue evidence="3">Leg muscle</tissue>
    </source>
</reference>
<feature type="domain" description="THAP9-like helix-turn-helix" evidence="2">
    <location>
        <begin position="134"/>
        <end position="166"/>
    </location>
</feature>
<evidence type="ECO:0000259" key="2">
    <source>
        <dbReference type="Pfam" id="PF12017"/>
    </source>
</evidence>
<proteinExistence type="predicted"/>
<dbReference type="EMBL" id="JARBHB010000003">
    <property type="protein sequence ID" value="KAJ8890588.1"/>
    <property type="molecule type" value="Genomic_DNA"/>
</dbReference>
<evidence type="ECO:0000313" key="4">
    <source>
        <dbReference type="Proteomes" id="UP001159363"/>
    </source>
</evidence>